<dbReference type="KEGG" id="hir:HETIRDRAFT_116835"/>
<accession>W4KFM1</accession>
<name>W4KFM1_HETIT</name>
<evidence type="ECO:0000313" key="2">
    <source>
        <dbReference type="Proteomes" id="UP000030671"/>
    </source>
</evidence>
<organism evidence="1 2">
    <name type="scientific">Heterobasidion irregulare (strain TC 32-1)</name>
    <dbReference type="NCBI Taxonomy" id="747525"/>
    <lineage>
        <taxon>Eukaryota</taxon>
        <taxon>Fungi</taxon>
        <taxon>Dikarya</taxon>
        <taxon>Basidiomycota</taxon>
        <taxon>Agaricomycotina</taxon>
        <taxon>Agaricomycetes</taxon>
        <taxon>Russulales</taxon>
        <taxon>Bondarzewiaceae</taxon>
        <taxon>Heterobasidion</taxon>
        <taxon>Heterobasidion annosum species complex</taxon>
    </lineage>
</organism>
<dbReference type="HOGENOM" id="CLU_1461498_0_0_1"/>
<reference evidence="1 2" key="1">
    <citation type="journal article" date="2012" name="New Phytol.">
        <title>Insight into trade-off between wood decay and parasitism from the genome of a fungal forest pathogen.</title>
        <authorList>
            <person name="Olson A."/>
            <person name="Aerts A."/>
            <person name="Asiegbu F."/>
            <person name="Belbahri L."/>
            <person name="Bouzid O."/>
            <person name="Broberg A."/>
            <person name="Canback B."/>
            <person name="Coutinho P.M."/>
            <person name="Cullen D."/>
            <person name="Dalman K."/>
            <person name="Deflorio G."/>
            <person name="van Diepen L.T."/>
            <person name="Dunand C."/>
            <person name="Duplessis S."/>
            <person name="Durling M."/>
            <person name="Gonthier P."/>
            <person name="Grimwood J."/>
            <person name="Fossdal C.G."/>
            <person name="Hansson D."/>
            <person name="Henrissat B."/>
            <person name="Hietala A."/>
            <person name="Himmelstrand K."/>
            <person name="Hoffmeister D."/>
            <person name="Hogberg N."/>
            <person name="James T.Y."/>
            <person name="Karlsson M."/>
            <person name="Kohler A."/>
            <person name="Kues U."/>
            <person name="Lee Y.H."/>
            <person name="Lin Y.C."/>
            <person name="Lind M."/>
            <person name="Lindquist E."/>
            <person name="Lombard V."/>
            <person name="Lucas S."/>
            <person name="Lunden K."/>
            <person name="Morin E."/>
            <person name="Murat C."/>
            <person name="Park J."/>
            <person name="Raffaello T."/>
            <person name="Rouze P."/>
            <person name="Salamov A."/>
            <person name="Schmutz J."/>
            <person name="Solheim H."/>
            <person name="Stahlberg J."/>
            <person name="Velez H."/>
            <person name="de Vries R.P."/>
            <person name="Wiebenga A."/>
            <person name="Woodward S."/>
            <person name="Yakovlev I."/>
            <person name="Garbelotto M."/>
            <person name="Martin F."/>
            <person name="Grigoriev I.V."/>
            <person name="Stenlid J."/>
        </authorList>
    </citation>
    <scope>NUCLEOTIDE SEQUENCE [LARGE SCALE GENOMIC DNA]</scope>
    <source>
        <strain evidence="1 2">TC 32-1</strain>
    </source>
</reference>
<dbReference type="GeneID" id="20666519"/>
<proteinExistence type="predicted"/>
<dbReference type="AlphaFoldDB" id="W4KFM1"/>
<keyword evidence="2" id="KW-1185">Reference proteome</keyword>
<evidence type="ECO:0000313" key="1">
    <source>
        <dbReference type="EMBL" id="ETW84643.1"/>
    </source>
</evidence>
<protein>
    <submittedName>
        <fullName evidence="1">Uncharacterized protein</fullName>
    </submittedName>
</protein>
<sequence>MCSNQGSHGIETLVNNVVMGSSENCDLTREGCNNLVLTVFQSFLQSWDVKIVNGQAFIIKVGIARQVTYEVVKMAVVEFGLEMGNKAIEIIDPVVKVVFGFRLIGGLWWSLGETIRAMRDARDMYKCKIEGEDRDNPPIDTGTGFEIWVMCIYFNYQVPNANKIHFERLKGIEEAIEFELGLEEL</sequence>
<gene>
    <name evidence="1" type="ORF">HETIRDRAFT_116835</name>
</gene>
<dbReference type="RefSeq" id="XP_009544286.1">
    <property type="nucleotide sequence ID" value="XM_009545991.1"/>
</dbReference>
<dbReference type="Proteomes" id="UP000030671">
    <property type="component" value="Unassembled WGS sequence"/>
</dbReference>
<dbReference type="InParanoid" id="W4KFM1"/>
<dbReference type="EMBL" id="KI925456">
    <property type="protein sequence ID" value="ETW84643.1"/>
    <property type="molecule type" value="Genomic_DNA"/>
</dbReference>